<organism evidence="2 3">
    <name type="scientific">Exocentrus adspersus</name>
    <dbReference type="NCBI Taxonomy" id="1586481"/>
    <lineage>
        <taxon>Eukaryota</taxon>
        <taxon>Metazoa</taxon>
        <taxon>Ecdysozoa</taxon>
        <taxon>Arthropoda</taxon>
        <taxon>Hexapoda</taxon>
        <taxon>Insecta</taxon>
        <taxon>Pterygota</taxon>
        <taxon>Neoptera</taxon>
        <taxon>Endopterygota</taxon>
        <taxon>Coleoptera</taxon>
        <taxon>Polyphaga</taxon>
        <taxon>Cucujiformia</taxon>
        <taxon>Chrysomeloidea</taxon>
        <taxon>Cerambycidae</taxon>
        <taxon>Lamiinae</taxon>
        <taxon>Acanthocinini</taxon>
        <taxon>Exocentrus</taxon>
    </lineage>
</organism>
<dbReference type="Pfam" id="PF21738">
    <property type="entry name" value="DJR-like_dom"/>
    <property type="match status" value="1"/>
</dbReference>
<proteinExistence type="predicted"/>
<comment type="caution">
    <text evidence="2">The sequence shown here is derived from an EMBL/GenBank/DDBJ whole genome shotgun (WGS) entry which is preliminary data.</text>
</comment>
<reference evidence="2 3" key="1">
    <citation type="journal article" date="2023" name="Insect Mol. Biol.">
        <title>Genome sequencing provides insights into the evolution of gene families encoding plant cell wall-degrading enzymes in longhorned beetles.</title>
        <authorList>
            <person name="Shin N.R."/>
            <person name="Okamura Y."/>
            <person name="Kirsch R."/>
            <person name="Pauchet Y."/>
        </authorList>
    </citation>
    <scope>NUCLEOTIDE SEQUENCE [LARGE SCALE GENOMIC DNA]</scope>
    <source>
        <strain evidence="2">EAD_L_NR</strain>
    </source>
</reference>
<sequence>MGFAEDYTKGILNVKQELILIIIARSFQNCYIGEVDAQLEITKIEWKIRHIMPDDRVKLIKLLSRLNKGHKKIKIPYRKWDLYELPALRDTSLDLWAVKTTISLEKPRYIIIGFQPIDHSDNKAKDATKFIHADINSIRLYLNATF</sequence>
<dbReference type="InterPro" id="IPR049512">
    <property type="entry name" value="DJR-like_dom"/>
</dbReference>
<evidence type="ECO:0000259" key="1">
    <source>
        <dbReference type="Pfam" id="PF21738"/>
    </source>
</evidence>
<dbReference type="PANTHER" id="PTHR36159:SF1">
    <property type="entry name" value="RETROVIRUS-RELATED POL POLYPROTEIN FROM TRANSPOSON 412-LIKE PROTEIN"/>
    <property type="match status" value="1"/>
</dbReference>
<keyword evidence="3" id="KW-1185">Reference proteome</keyword>
<name>A0AAV8VIX0_9CUCU</name>
<dbReference type="AlphaFoldDB" id="A0AAV8VIX0"/>
<gene>
    <name evidence="2" type="ORF">NQ315_014285</name>
</gene>
<dbReference type="Proteomes" id="UP001159042">
    <property type="component" value="Unassembled WGS sequence"/>
</dbReference>
<evidence type="ECO:0000313" key="3">
    <source>
        <dbReference type="Proteomes" id="UP001159042"/>
    </source>
</evidence>
<feature type="domain" description="Double jelly roll-like" evidence="1">
    <location>
        <begin position="1"/>
        <end position="146"/>
    </location>
</feature>
<accession>A0AAV8VIX0</accession>
<dbReference type="PANTHER" id="PTHR36159">
    <property type="entry name" value="PROTEIN CBG23766"/>
    <property type="match status" value="1"/>
</dbReference>
<dbReference type="EMBL" id="JANEYG010000080">
    <property type="protein sequence ID" value="KAJ8914089.1"/>
    <property type="molecule type" value="Genomic_DNA"/>
</dbReference>
<evidence type="ECO:0000313" key="2">
    <source>
        <dbReference type="EMBL" id="KAJ8914089.1"/>
    </source>
</evidence>
<protein>
    <recommendedName>
        <fullName evidence="1">Double jelly roll-like domain-containing protein</fullName>
    </recommendedName>
</protein>